<reference evidence="2 3" key="1">
    <citation type="submission" date="2017-09" db="EMBL/GenBank/DDBJ databases">
        <authorList>
            <person name="Jakob F."/>
        </authorList>
    </citation>
    <scope>NUCLEOTIDE SEQUENCE [LARGE SCALE GENOMIC DNA]</scope>
    <source>
        <strain evidence="2 3">TMW 2.1880</strain>
    </source>
</reference>
<feature type="chain" id="PRO_5045910641" evidence="1">
    <location>
        <begin position="28"/>
        <end position="190"/>
    </location>
</feature>
<keyword evidence="3" id="KW-1185">Reference proteome</keyword>
<proteinExistence type="predicted"/>
<name>A0ABR5ZME1_9PROT</name>
<evidence type="ECO:0000256" key="1">
    <source>
        <dbReference type="SAM" id="SignalP"/>
    </source>
</evidence>
<dbReference type="Proteomes" id="UP001516390">
    <property type="component" value="Unassembled WGS sequence"/>
</dbReference>
<dbReference type="EMBL" id="NWUS01000001">
    <property type="protein sequence ID" value="MBA5725480.1"/>
    <property type="molecule type" value="Genomic_DNA"/>
</dbReference>
<evidence type="ECO:0000313" key="3">
    <source>
        <dbReference type="Proteomes" id="UP001516390"/>
    </source>
</evidence>
<keyword evidence="1" id="KW-0732">Signal</keyword>
<comment type="caution">
    <text evidence="2">The sequence shown here is derived from an EMBL/GenBank/DDBJ whole genome shotgun (WGS) entry which is preliminary data.</text>
</comment>
<gene>
    <name evidence="2" type="ORF">CPA57_04210</name>
</gene>
<feature type="signal peptide" evidence="1">
    <location>
        <begin position="1"/>
        <end position="27"/>
    </location>
</feature>
<accession>A0ABR5ZME1</accession>
<protein>
    <submittedName>
        <fullName evidence="2">Uncharacterized protein</fullName>
    </submittedName>
</protein>
<evidence type="ECO:0000313" key="2">
    <source>
        <dbReference type="EMBL" id="MBA5725480.1"/>
    </source>
</evidence>
<sequence length="190" mass="20362">MMRKTLCMTGLSLMLLGVGLKSAWAQAPLEVSQDGTVTTNGVAAVGVSPNGGQRLGQTGKWQTLELDNTLTALLAEKDILFSISPRRGGDVFIMFVLKGHEVSQPGLTMHFSNGYEVKGFHYTGTINRGSQWGGYISETEGRALFDALSASDSVSMSWAGGAGHIDYDRGGEFVHELEQTAAHGHMPFPK</sequence>
<organism evidence="2 3">
    <name type="scientific">Bombella favorum</name>
    <dbReference type="NCBI Taxonomy" id="2039164"/>
    <lineage>
        <taxon>Bacteria</taxon>
        <taxon>Pseudomonadati</taxon>
        <taxon>Pseudomonadota</taxon>
        <taxon>Alphaproteobacteria</taxon>
        <taxon>Acetobacterales</taxon>
        <taxon>Acetobacteraceae</taxon>
        <taxon>Bombella</taxon>
    </lineage>
</organism>